<evidence type="ECO:0000256" key="4">
    <source>
        <dbReference type="RuleBase" id="RU003719"/>
    </source>
</evidence>
<dbReference type="Proteomes" id="UP000077961">
    <property type="component" value="Unassembled WGS sequence"/>
</dbReference>
<dbReference type="PANTHER" id="PTHR43761">
    <property type="entry name" value="D-ISOMER SPECIFIC 2-HYDROXYACID DEHYDROGENASE FAMILY PROTEIN (AFU_ORTHOLOGUE AFUA_1G13630)"/>
    <property type="match status" value="1"/>
</dbReference>
<dbReference type="RefSeq" id="WP_064268244.1">
    <property type="nucleotide sequence ID" value="NZ_LXJZ01000175.1"/>
</dbReference>
<evidence type="ECO:0000259" key="5">
    <source>
        <dbReference type="Pfam" id="PF00389"/>
    </source>
</evidence>
<feature type="domain" description="D-isomer specific 2-hydroxyacid dehydrogenase catalytic" evidence="5">
    <location>
        <begin position="21"/>
        <end position="313"/>
    </location>
</feature>
<comment type="caution">
    <text evidence="7">The sequence shown here is derived from an EMBL/GenBank/DDBJ whole genome shotgun (WGS) entry which is preliminary data.</text>
</comment>
<dbReference type="CDD" id="cd12162">
    <property type="entry name" value="2-Hacid_dh_4"/>
    <property type="match status" value="1"/>
</dbReference>
<keyword evidence="3" id="KW-0520">NAD</keyword>
<feature type="domain" description="D-isomer specific 2-hydroxyacid dehydrogenase NAD-binding" evidence="6">
    <location>
        <begin position="106"/>
        <end position="286"/>
    </location>
</feature>
<accession>A0A1A9N342</accession>
<reference evidence="9 10" key="1">
    <citation type="submission" date="2016-04" db="EMBL/GenBank/DDBJ databases">
        <title>Reclassification of Paraburkholderia panaciterrae (Farh et al. 2015) Dobritsa &amp; Samadpour 2016 as a later homotypic synonym of Paraburkholderia ginsengiterrae (Farh et al. 2015) Dobritsa &amp; Samadpour 2016.</title>
        <authorList>
            <person name="Dobritsa A.P."/>
            <person name="Kutumbaka K."/>
            <person name="Samadpour M."/>
        </authorList>
    </citation>
    <scope>NUCLEOTIDE SEQUENCE [LARGE SCALE GENOMIC DNA]</scope>
    <source>
        <strain evidence="7 10">DCY85</strain>
        <strain evidence="8 9">DCY85-1</strain>
    </source>
</reference>
<dbReference type="OrthoDB" id="9805416at2"/>
<dbReference type="Proteomes" id="UP000078116">
    <property type="component" value="Unassembled WGS sequence"/>
</dbReference>
<dbReference type="PANTHER" id="PTHR43761:SF1">
    <property type="entry name" value="D-ISOMER SPECIFIC 2-HYDROXYACID DEHYDROGENASE CATALYTIC DOMAIN-CONTAINING PROTEIN-RELATED"/>
    <property type="match status" value="1"/>
</dbReference>
<dbReference type="PROSITE" id="PS00670">
    <property type="entry name" value="D_2_HYDROXYACID_DH_2"/>
    <property type="match status" value="1"/>
</dbReference>
<evidence type="ECO:0000313" key="7">
    <source>
        <dbReference type="EMBL" id="OAJ56002.1"/>
    </source>
</evidence>
<organism evidence="7 10">
    <name type="scientific">Paraburkholderia ginsengiterrae</name>
    <dbReference type="NCBI Taxonomy" id="1462993"/>
    <lineage>
        <taxon>Bacteria</taxon>
        <taxon>Pseudomonadati</taxon>
        <taxon>Pseudomonadota</taxon>
        <taxon>Betaproteobacteria</taxon>
        <taxon>Burkholderiales</taxon>
        <taxon>Burkholderiaceae</taxon>
        <taxon>Paraburkholderia</taxon>
    </lineage>
</organism>
<evidence type="ECO:0000259" key="6">
    <source>
        <dbReference type="Pfam" id="PF02826"/>
    </source>
</evidence>
<dbReference type="GO" id="GO:0051287">
    <property type="term" value="F:NAD binding"/>
    <property type="evidence" value="ECO:0007669"/>
    <property type="project" value="InterPro"/>
</dbReference>
<dbReference type="EMBL" id="LXJZ01000175">
    <property type="protein sequence ID" value="OAJ58542.1"/>
    <property type="molecule type" value="Genomic_DNA"/>
</dbReference>
<name>A0A1A9N342_9BURK</name>
<proteinExistence type="inferred from homology"/>
<gene>
    <name evidence="8" type="ORF">A6V36_30295</name>
    <name evidence="7" type="ORF">A6V37_32325</name>
</gene>
<dbReference type="SUPFAM" id="SSF52283">
    <property type="entry name" value="Formate/glycerate dehydrogenase catalytic domain-like"/>
    <property type="match status" value="1"/>
</dbReference>
<protein>
    <submittedName>
        <fullName evidence="7">Glycerate dehydrogenase</fullName>
    </submittedName>
</protein>
<dbReference type="InterPro" id="IPR006140">
    <property type="entry name" value="D-isomer_DH_NAD-bd"/>
</dbReference>
<comment type="similarity">
    <text evidence="1 4">Belongs to the D-isomer specific 2-hydroxyacid dehydrogenase family.</text>
</comment>
<keyword evidence="2 4" id="KW-0560">Oxidoreductase</keyword>
<dbReference type="InterPro" id="IPR050418">
    <property type="entry name" value="D-iso_2-hydroxyacid_DH_PdxB"/>
</dbReference>
<evidence type="ECO:0000313" key="10">
    <source>
        <dbReference type="Proteomes" id="UP000078116"/>
    </source>
</evidence>
<dbReference type="InterPro" id="IPR036291">
    <property type="entry name" value="NAD(P)-bd_dom_sf"/>
</dbReference>
<dbReference type="PROSITE" id="PS00671">
    <property type="entry name" value="D_2_HYDROXYACID_DH_3"/>
    <property type="match status" value="1"/>
</dbReference>
<dbReference type="Gene3D" id="3.40.50.720">
    <property type="entry name" value="NAD(P)-binding Rossmann-like Domain"/>
    <property type="match status" value="2"/>
</dbReference>
<dbReference type="Pfam" id="PF02826">
    <property type="entry name" value="2-Hacid_dh_C"/>
    <property type="match status" value="1"/>
</dbReference>
<keyword evidence="9" id="KW-1185">Reference proteome</keyword>
<evidence type="ECO:0000313" key="9">
    <source>
        <dbReference type="Proteomes" id="UP000077961"/>
    </source>
</evidence>
<sequence>MKVVFLDSSALPPGNTLPALRFDHQLKVFEATRADQTEERIADADIVITCKVRLDRKILAGTHRLKFVAIAATGADAVDLEACSEMGVTVSNVRDYATHSVPEHTFALMLALRRSLMEYDHALRNGRWQEAGTFCLFDFPIRDLHGTSLGVIGDGALGRAVAGIGRAFGMEVRFAAHDGPLDSSLDYLPLNTILSESDVITVHCPLLASTRNLIGQEQFQLMRRKPILLNTARGGIVDEHALLDALKSGQIAGAGFDVMTQEPPGDGHPFNELIKLPNFVVTPHVAWSSAQAIEAFVNTIANNIEAFVRGEPRYVVTC</sequence>
<evidence type="ECO:0000256" key="2">
    <source>
        <dbReference type="ARBA" id="ARBA00023002"/>
    </source>
</evidence>
<dbReference type="SUPFAM" id="SSF51735">
    <property type="entry name" value="NAD(P)-binding Rossmann-fold domains"/>
    <property type="match status" value="1"/>
</dbReference>
<evidence type="ECO:0000256" key="3">
    <source>
        <dbReference type="ARBA" id="ARBA00023027"/>
    </source>
</evidence>
<dbReference type="EMBL" id="LXKA01000337">
    <property type="protein sequence ID" value="OAJ56002.1"/>
    <property type="molecule type" value="Genomic_DNA"/>
</dbReference>
<dbReference type="InterPro" id="IPR006139">
    <property type="entry name" value="D-isomer_2_OHA_DH_cat_dom"/>
</dbReference>
<evidence type="ECO:0000256" key="1">
    <source>
        <dbReference type="ARBA" id="ARBA00005854"/>
    </source>
</evidence>
<dbReference type="GO" id="GO:0016616">
    <property type="term" value="F:oxidoreductase activity, acting on the CH-OH group of donors, NAD or NADP as acceptor"/>
    <property type="evidence" value="ECO:0007669"/>
    <property type="project" value="InterPro"/>
</dbReference>
<dbReference type="Pfam" id="PF00389">
    <property type="entry name" value="2-Hacid_dh"/>
    <property type="match status" value="1"/>
</dbReference>
<dbReference type="STRING" id="1462993.A6V36_30295"/>
<evidence type="ECO:0000313" key="8">
    <source>
        <dbReference type="EMBL" id="OAJ58542.1"/>
    </source>
</evidence>
<dbReference type="InterPro" id="IPR029753">
    <property type="entry name" value="D-isomer_DH_CS"/>
</dbReference>
<dbReference type="AlphaFoldDB" id="A0A1A9N342"/>